<feature type="domain" description="DUF397" evidence="1">
    <location>
        <begin position="4"/>
        <end position="59"/>
    </location>
</feature>
<accession>A0A6L9QKI3</accession>
<gene>
    <name evidence="2" type="ORF">G3I70_26405</name>
</gene>
<dbReference type="Pfam" id="PF04149">
    <property type="entry name" value="DUF397"/>
    <property type="match status" value="1"/>
</dbReference>
<dbReference type="AlphaFoldDB" id="A0A6L9QKI3"/>
<dbReference type="RefSeq" id="WP_163060143.1">
    <property type="nucleotide sequence ID" value="NZ_JAAGLI010000707.1"/>
</dbReference>
<evidence type="ECO:0000259" key="1">
    <source>
        <dbReference type="Pfam" id="PF04149"/>
    </source>
</evidence>
<evidence type="ECO:0000313" key="2">
    <source>
        <dbReference type="EMBL" id="NEA25999.1"/>
    </source>
</evidence>
<dbReference type="EMBL" id="JAAGLI010000707">
    <property type="protein sequence ID" value="NEA25999.1"/>
    <property type="molecule type" value="Genomic_DNA"/>
</dbReference>
<evidence type="ECO:0000313" key="3">
    <source>
        <dbReference type="Proteomes" id="UP000475532"/>
    </source>
</evidence>
<dbReference type="InterPro" id="IPR007278">
    <property type="entry name" value="DUF397"/>
</dbReference>
<sequence>MTIQWRKSSYSGSANDDVCVELGRLALGAGVGVRDSKDPDGGYLILSVAEFAGLIEQVKRHGAR</sequence>
<protein>
    <submittedName>
        <fullName evidence="2">DUF397 domain-containing protein</fullName>
    </submittedName>
</protein>
<proteinExistence type="predicted"/>
<dbReference type="Proteomes" id="UP000475532">
    <property type="component" value="Unassembled WGS sequence"/>
</dbReference>
<name>A0A6L9QKI3_9ACTN</name>
<organism evidence="2 3">
    <name type="scientific">Actinomadura bangladeshensis</name>
    <dbReference type="NCBI Taxonomy" id="453573"/>
    <lineage>
        <taxon>Bacteria</taxon>
        <taxon>Bacillati</taxon>
        <taxon>Actinomycetota</taxon>
        <taxon>Actinomycetes</taxon>
        <taxon>Streptosporangiales</taxon>
        <taxon>Thermomonosporaceae</taxon>
        <taxon>Actinomadura</taxon>
    </lineage>
</organism>
<comment type="caution">
    <text evidence="2">The sequence shown here is derived from an EMBL/GenBank/DDBJ whole genome shotgun (WGS) entry which is preliminary data.</text>
</comment>
<reference evidence="2 3" key="1">
    <citation type="submission" date="2020-01" db="EMBL/GenBank/DDBJ databases">
        <title>Insect and environment-associated Actinomycetes.</title>
        <authorList>
            <person name="Currrie C."/>
            <person name="Chevrette M."/>
            <person name="Carlson C."/>
            <person name="Stubbendieck R."/>
            <person name="Wendt-Pienkowski E."/>
        </authorList>
    </citation>
    <scope>NUCLEOTIDE SEQUENCE [LARGE SCALE GENOMIC DNA]</scope>
    <source>
        <strain evidence="2 3">SID10258</strain>
    </source>
</reference>